<dbReference type="Pfam" id="PF00571">
    <property type="entry name" value="CBS"/>
    <property type="match status" value="2"/>
</dbReference>
<dbReference type="PANTHER" id="PTHR43773:SF1">
    <property type="entry name" value="MAGNESIUM TRANSPORTER MGTE"/>
    <property type="match status" value="1"/>
</dbReference>
<dbReference type="InterPro" id="IPR046342">
    <property type="entry name" value="CBS_dom_sf"/>
</dbReference>
<proteinExistence type="predicted"/>
<accession>A0A1V6C7E0</accession>
<dbReference type="Proteomes" id="UP000485562">
    <property type="component" value="Unassembled WGS sequence"/>
</dbReference>
<dbReference type="SMART" id="SM00116">
    <property type="entry name" value="CBS"/>
    <property type="match status" value="2"/>
</dbReference>
<dbReference type="PANTHER" id="PTHR43773">
    <property type="entry name" value="MAGNESIUM TRANSPORTER MGTE"/>
    <property type="match status" value="1"/>
</dbReference>
<dbReference type="InterPro" id="IPR006669">
    <property type="entry name" value="MgtE_transporter"/>
</dbReference>
<dbReference type="InterPro" id="IPR038076">
    <property type="entry name" value="MgtE_N_sf"/>
</dbReference>
<comment type="caution">
    <text evidence="3">The sequence shown here is derived from an EMBL/GenBank/DDBJ whole genome shotgun (WGS) entry which is preliminary data.</text>
</comment>
<dbReference type="EMBL" id="MWDQ01000111">
    <property type="protein sequence ID" value="OQB72833.1"/>
    <property type="molecule type" value="Genomic_DNA"/>
</dbReference>
<dbReference type="Pfam" id="PF03448">
    <property type="entry name" value="MgtE_N"/>
    <property type="match status" value="1"/>
</dbReference>
<gene>
    <name evidence="3" type="ORF">BWX89_01201</name>
</gene>
<dbReference type="GO" id="GO:0015095">
    <property type="term" value="F:magnesium ion transmembrane transporter activity"/>
    <property type="evidence" value="ECO:0007669"/>
    <property type="project" value="InterPro"/>
</dbReference>
<dbReference type="InterPro" id="IPR006668">
    <property type="entry name" value="Mg_transptr_MgtE_intracell_dom"/>
</dbReference>
<reference evidence="3" key="1">
    <citation type="submission" date="2017-02" db="EMBL/GenBank/DDBJ databases">
        <title>Delving into the versatile metabolic prowess of the omnipresent phylum Bacteroidetes.</title>
        <authorList>
            <person name="Nobu M.K."/>
            <person name="Mei R."/>
            <person name="Narihiro T."/>
            <person name="Kuroda K."/>
            <person name="Liu W.-T."/>
        </authorList>
    </citation>
    <scope>NUCLEOTIDE SEQUENCE</scope>
    <source>
        <strain evidence="3">ADurb.Bin131</strain>
    </source>
</reference>
<evidence type="ECO:0000256" key="1">
    <source>
        <dbReference type="PROSITE-ProRule" id="PRU00703"/>
    </source>
</evidence>
<dbReference type="GO" id="GO:0016020">
    <property type="term" value="C:membrane"/>
    <property type="evidence" value="ECO:0007669"/>
    <property type="project" value="InterPro"/>
</dbReference>
<sequence length="415" mass="47071">MTEKNSSSSSYRFLYFSNLAGSRICAGGIRNKIGKLTDLVVKLVEPYPETVGLYIEHGWGRPTEFVPWEKVKKIENRIIFIDPPPEEKYPPFVDQPGWIMIDRHLMGKTILDIDGRRIEVVNDVHLMEAGKKLLVVHVDISFNGFLRKCGLGRLKISEPKLISWRYVQPLSVEDAISTDTVSLSITKEQFKKMPGEDLADVLEILPKKEQEAVFSALDSEKAAEALVQAEPRTQRQIVSALRKEKAKLILSELSIPQIVDLFSILPYDDIVELTNLLPPEKAEKVKNLLSQEESTARELASNNFIAVKSDITVGDILKQIRSGSFEHDQITYIYVVTDEHVLIGVIDIRQVILARDDTRITEIMTSPVVSIDEDLLREDICELFAKYNFRMLPVVDKKDVLLGVIHYKDVMKPSV</sequence>
<dbReference type="AlphaFoldDB" id="A0A1V6C7E0"/>
<keyword evidence="1" id="KW-0129">CBS domain</keyword>
<dbReference type="CDD" id="cd04606">
    <property type="entry name" value="CBS_pair_Mg_transporter"/>
    <property type="match status" value="1"/>
</dbReference>
<name>A0A1V6C7E0_UNCT6</name>
<dbReference type="Gene3D" id="3.10.580.10">
    <property type="entry name" value="CBS-domain"/>
    <property type="match status" value="1"/>
</dbReference>
<evidence type="ECO:0000259" key="2">
    <source>
        <dbReference type="PROSITE" id="PS51371"/>
    </source>
</evidence>
<evidence type="ECO:0000313" key="3">
    <source>
        <dbReference type="EMBL" id="OQB72833.1"/>
    </source>
</evidence>
<feature type="domain" description="CBS" evidence="2">
    <location>
        <begin position="364"/>
        <end position="415"/>
    </location>
</feature>
<feature type="domain" description="CBS" evidence="2">
    <location>
        <begin position="300"/>
        <end position="362"/>
    </location>
</feature>
<dbReference type="SUPFAM" id="SSF158791">
    <property type="entry name" value="MgtE N-terminal domain-like"/>
    <property type="match status" value="1"/>
</dbReference>
<dbReference type="Gene3D" id="1.25.60.10">
    <property type="entry name" value="MgtE N-terminal domain-like"/>
    <property type="match status" value="1"/>
</dbReference>
<dbReference type="PROSITE" id="PS51371">
    <property type="entry name" value="CBS"/>
    <property type="match status" value="2"/>
</dbReference>
<dbReference type="SUPFAM" id="SSF54631">
    <property type="entry name" value="CBS-domain pair"/>
    <property type="match status" value="1"/>
</dbReference>
<organism evidence="3">
    <name type="scientific">candidate division TA06 bacterium ADurb.Bin131</name>
    <dbReference type="NCBI Taxonomy" id="1852827"/>
    <lineage>
        <taxon>Bacteria</taxon>
        <taxon>Bacteria division TA06</taxon>
    </lineage>
</organism>
<dbReference type="InterPro" id="IPR000644">
    <property type="entry name" value="CBS_dom"/>
</dbReference>
<dbReference type="SMART" id="SM00924">
    <property type="entry name" value="MgtE_N"/>
    <property type="match status" value="1"/>
</dbReference>
<protein>
    <submittedName>
        <fullName evidence="3">Magnesium transporter MgtE</fullName>
    </submittedName>
</protein>